<evidence type="ECO:0000256" key="6">
    <source>
        <dbReference type="ARBA" id="ARBA00022723"/>
    </source>
</evidence>
<comment type="similarity">
    <text evidence="4 12">Belongs to the cytochrome P450 family.</text>
</comment>
<protein>
    <recommendedName>
        <fullName evidence="15">Cytochrome P450</fullName>
    </recommendedName>
</protein>
<evidence type="ECO:0000256" key="3">
    <source>
        <dbReference type="ARBA" id="ARBA00004586"/>
    </source>
</evidence>
<dbReference type="GO" id="GO:0005789">
    <property type="term" value="C:endoplasmic reticulum membrane"/>
    <property type="evidence" value="ECO:0007669"/>
    <property type="project" value="UniProtKB-SubCell"/>
</dbReference>
<dbReference type="InterPro" id="IPR050196">
    <property type="entry name" value="Cytochrome_P450_Monoox"/>
</dbReference>
<dbReference type="PROSITE" id="PS00086">
    <property type="entry name" value="CYTOCHROME_P450"/>
    <property type="match status" value="1"/>
</dbReference>
<keyword evidence="8" id="KW-0492">Microsome</keyword>
<evidence type="ECO:0000313" key="13">
    <source>
        <dbReference type="EMBL" id="CAG7786100.1"/>
    </source>
</evidence>
<keyword evidence="11" id="KW-0472">Membrane</keyword>
<dbReference type="Pfam" id="PF00067">
    <property type="entry name" value="p450"/>
    <property type="match status" value="1"/>
</dbReference>
<gene>
    <name evidence="13" type="ORF">AFUS01_LOCUS24684</name>
</gene>
<sequence>MSLSNPSDIEKLLTSSVCTEKGETYKFIMPWLGEGLLTSSGKKWQKRRKMITPAFHFKILEDFLVIFNEQANILVEILREDFLNGEEKDICEYVTRCTLDIIGETAMDRRIDSQRNKDTPYVMAVTKACEIMLHRATRPLLWPYFVFSLTPSGREYQKSLKILHDFTTMVIKERKKSQLAEAHAKASEVVTNIETDEIYWHGKRRLAFLDLLLDAQKNPENELTDTDIREEVDTFMFEGHDTTAASLNWTIFLLGCNQHCQAKVHEELDRIFGDDRSRHVTTKDLAEMKYLELCIKEALRLYPSVPFLARYLNSDLTLDKDIVIPAGVNVCLMSMSIHRNETIYPEPEAFIPERFLPENCANRHPFAYIPFSAGPRNCIGQKFAMMEEKVVLAQLFRNYKVEAAERREDVAVMIEVVTRPRDGLKIRLSPR</sequence>
<evidence type="ECO:0008006" key="15">
    <source>
        <dbReference type="Google" id="ProtNLM"/>
    </source>
</evidence>
<keyword evidence="10 12" id="KW-0408">Iron</keyword>
<dbReference type="PANTHER" id="PTHR24291">
    <property type="entry name" value="CYTOCHROME P450 FAMILY 4"/>
    <property type="match status" value="1"/>
</dbReference>
<dbReference type="PANTHER" id="PTHR24291:SF189">
    <property type="entry name" value="CYTOCHROME P450 4C3-RELATED"/>
    <property type="match status" value="1"/>
</dbReference>
<proteinExistence type="inferred from homology"/>
<keyword evidence="7" id="KW-0256">Endoplasmic reticulum</keyword>
<evidence type="ECO:0000256" key="2">
    <source>
        <dbReference type="ARBA" id="ARBA00004524"/>
    </source>
</evidence>
<accession>A0A8J2PGF5</accession>
<evidence type="ECO:0000256" key="4">
    <source>
        <dbReference type="ARBA" id="ARBA00010617"/>
    </source>
</evidence>
<evidence type="ECO:0000256" key="9">
    <source>
        <dbReference type="ARBA" id="ARBA00023002"/>
    </source>
</evidence>
<dbReference type="GO" id="GO:0016705">
    <property type="term" value="F:oxidoreductase activity, acting on paired donors, with incorporation or reduction of molecular oxygen"/>
    <property type="evidence" value="ECO:0007669"/>
    <property type="project" value="InterPro"/>
</dbReference>
<comment type="cofactor">
    <cofactor evidence="1">
        <name>heme</name>
        <dbReference type="ChEBI" id="CHEBI:30413"/>
    </cofactor>
</comment>
<comment type="subcellular location">
    <subcellularLocation>
        <location evidence="3">Endoplasmic reticulum membrane</location>
    </subcellularLocation>
    <subcellularLocation>
        <location evidence="2">Microsome membrane</location>
    </subcellularLocation>
</comment>
<evidence type="ECO:0000256" key="5">
    <source>
        <dbReference type="ARBA" id="ARBA00022617"/>
    </source>
</evidence>
<evidence type="ECO:0000256" key="7">
    <source>
        <dbReference type="ARBA" id="ARBA00022824"/>
    </source>
</evidence>
<dbReference type="InterPro" id="IPR017972">
    <property type="entry name" value="Cyt_P450_CS"/>
</dbReference>
<evidence type="ECO:0000256" key="1">
    <source>
        <dbReference type="ARBA" id="ARBA00001971"/>
    </source>
</evidence>
<dbReference type="GO" id="GO:0004497">
    <property type="term" value="F:monooxygenase activity"/>
    <property type="evidence" value="ECO:0007669"/>
    <property type="project" value="UniProtKB-KW"/>
</dbReference>
<organism evidence="13 14">
    <name type="scientific">Allacma fusca</name>
    <dbReference type="NCBI Taxonomy" id="39272"/>
    <lineage>
        <taxon>Eukaryota</taxon>
        <taxon>Metazoa</taxon>
        <taxon>Ecdysozoa</taxon>
        <taxon>Arthropoda</taxon>
        <taxon>Hexapoda</taxon>
        <taxon>Collembola</taxon>
        <taxon>Symphypleona</taxon>
        <taxon>Sminthuridae</taxon>
        <taxon>Allacma</taxon>
    </lineage>
</organism>
<keyword evidence="12" id="KW-0503">Monooxygenase</keyword>
<dbReference type="AlphaFoldDB" id="A0A8J2PGF5"/>
<evidence type="ECO:0000256" key="12">
    <source>
        <dbReference type="RuleBase" id="RU000461"/>
    </source>
</evidence>
<keyword evidence="9 12" id="KW-0560">Oxidoreductase</keyword>
<dbReference type="OrthoDB" id="1470350at2759"/>
<keyword evidence="5 12" id="KW-0349">Heme</keyword>
<evidence type="ECO:0000256" key="11">
    <source>
        <dbReference type="ARBA" id="ARBA00023136"/>
    </source>
</evidence>
<keyword evidence="14" id="KW-1185">Reference proteome</keyword>
<dbReference type="CDD" id="cd20628">
    <property type="entry name" value="CYP4"/>
    <property type="match status" value="1"/>
</dbReference>
<dbReference type="GO" id="GO:0005506">
    <property type="term" value="F:iron ion binding"/>
    <property type="evidence" value="ECO:0007669"/>
    <property type="project" value="InterPro"/>
</dbReference>
<keyword evidence="6 12" id="KW-0479">Metal-binding</keyword>
<dbReference type="EMBL" id="CAJVCH010310516">
    <property type="protein sequence ID" value="CAG7786100.1"/>
    <property type="molecule type" value="Genomic_DNA"/>
</dbReference>
<reference evidence="13" key="1">
    <citation type="submission" date="2021-06" db="EMBL/GenBank/DDBJ databases">
        <authorList>
            <person name="Hodson N. C."/>
            <person name="Mongue J. A."/>
            <person name="Jaron S. K."/>
        </authorList>
    </citation>
    <scope>NUCLEOTIDE SEQUENCE</scope>
</reference>
<name>A0A8J2PGF5_9HEXA</name>
<dbReference type="GO" id="GO:0020037">
    <property type="term" value="F:heme binding"/>
    <property type="evidence" value="ECO:0007669"/>
    <property type="project" value="InterPro"/>
</dbReference>
<comment type="caution">
    <text evidence="13">The sequence shown here is derived from an EMBL/GenBank/DDBJ whole genome shotgun (WGS) entry which is preliminary data.</text>
</comment>
<dbReference type="Proteomes" id="UP000708208">
    <property type="component" value="Unassembled WGS sequence"/>
</dbReference>
<evidence type="ECO:0000313" key="14">
    <source>
        <dbReference type="Proteomes" id="UP000708208"/>
    </source>
</evidence>
<evidence type="ECO:0000256" key="8">
    <source>
        <dbReference type="ARBA" id="ARBA00022848"/>
    </source>
</evidence>
<dbReference type="InterPro" id="IPR001128">
    <property type="entry name" value="Cyt_P450"/>
</dbReference>
<evidence type="ECO:0000256" key="10">
    <source>
        <dbReference type="ARBA" id="ARBA00023004"/>
    </source>
</evidence>